<keyword evidence="3" id="KW-1185">Reference proteome</keyword>
<feature type="region of interest" description="Disordered" evidence="1">
    <location>
        <begin position="1"/>
        <end position="23"/>
    </location>
</feature>
<comment type="caution">
    <text evidence="2">The sequence shown here is derived from an EMBL/GenBank/DDBJ whole genome shotgun (WGS) entry which is preliminary data.</text>
</comment>
<evidence type="ECO:0000256" key="1">
    <source>
        <dbReference type="SAM" id="MobiDB-lite"/>
    </source>
</evidence>
<gene>
    <name evidence="2" type="ORF">OM960_13070</name>
</gene>
<proteinExistence type="predicted"/>
<organism evidence="2 3">
    <name type="scientific">Defluviimonas salinarum</name>
    <dbReference type="NCBI Taxonomy" id="2992147"/>
    <lineage>
        <taxon>Bacteria</taxon>
        <taxon>Pseudomonadati</taxon>
        <taxon>Pseudomonadota</taxon>
        <taxon>Alphaproteobacteria</taxon>
        <taxon>Rhodobacterales</taxon>
        <taxon>Paracoccaceae</taxon>
        <taxon>Albidovulum</taxon>
    </lineage>
</organism>
<dbReference type="Proteomes" id="UP001207582">
    <property type="component" value="Unassembled WGS sequence"/>
</dbReference>
<reference evidence="2 3" key="1">
    <citation type="submission" date="2022-10" db="EMBL/GenBank/DDBJ databases">
        <title>Defluviimonas sp. CAU 1641 isolated from mud.</title>
        <authorList>
            <person name="Kim W."/>
        </authorList>
    </citation>
    <scope>NUCLEOTIDE SEQUENCE [LARGE SCALE GENOMIC DNA]</scope>
    <source>
        <strain evidence="2 3">CAU 1641</strain>
    </source>
</reference>
<accession>A0ABT3J4D0</accession>
<evidence type="ECO:0000313" key="3">
    <source>
        <dbReference type="Proteomes" id="UP001207582"/>
    </source>
</evidence>
<feature type="compositionally biased region" description="Basic and acidic residues" evidence="1">
    <location>
        <begin position="1"/>
        <end position="20"/>
    </location>
</feature>
<dbReference type="RefSeq" id="WP_264772249.1">
    <property type="nucleotide sequence ID" value="NZ_JAPDOG010000011.1"/>
</dbReference>
<protein>
    <submittedName>
        <fullName evidence="2">Uncharacterized protein</fullName>
    </submittedName>
</protein>
<dbReference type="EMBL" id="JAPDOG010000011">
    <property type="protein sequence ID" value="MCW3782516.1"/>
    <property type="molecule type" value="Genomic_DNA"/>
</dbReference>
<evidence type="ECO:0000313" key="2">
    <source>
        <dbReference type="EMBL" id="MCW3782516.1"/>
    </source>
</evidence>
<name>A0ABT3J4D0_9RHOB</name>
<sequence length="251" mass="27066">MLFKGKTENTFRKPETEEARTGANAALVPSDAYLRNRAEELRDRFGVTRGGGWPILVAIDIAITDQDRLETFRDEAAQLPDPGAGIDVRRALTLEKGQMAKNMALVGLLACPERGLAEYGISGSVQVLVSPLSDHIRAGNARPRGLAGPGSDAIRVEILAEIDRPEMLLAGAIRDRDGRQPPVASLEAGLAGVLLLGRIAPETGMKVLGITEATRTPVTDHLRARAARMVLAEKPRAVREPERDCGYEMAM</sequence>